<sequence>MNWLPSDALPFGRVLAMTFGSLPSVEKVVVSLTTVHVMESLSQEFDLALHIHRATRSLDESHSGFASDSGSKDTTCHCTSIPFPGLLKIQSIHVTFYSSARGGAKALSETYAGDSLSGSNLACKAKSLKEMAEARTRRASTSF</sequence>
<reference evidence="1 2" key="1">
    <citation type="journal article" date="2020" name="ISME J.">
        <title>Uncovering the hidden diversity of litter-decomposition mechanisms in mushroom-forming fungi.</title>
        <authorList>
            <person name="Floudas D."/>
            <person name="Bentzer J."/>
            <person name="Ahren D."/>
            <person name="Johansson T."/>
            <person name="Persson P."/>
            <person name="Tunlid A."/>
        </authorList>
    </citation>
    <scope>NUCLEOTIDE SEQUENCE [LARGE SCALE GENOMIC DNA]</scope>
    <source>
        <strain evidence="1 2">CBS 101986</strain>
    </source>
</reference>
<evidence type="ECO:0000313" key="2">
    <source>
        <dbReference type="Proteomes" id="UP000567179"/>
    </source>
</evidence>
<comment type="caution">
    <text evidence="1">The sequence shown here is derived from an EMBL/GenBank/DDBJ whole genome shotgun (WGS) entry which is preliminary data.</text>
</comment>
<gene>
    <name evidence="1" type="ORF">D9619_003505</name>
</gene>
<dbReference type="Proteomes" id="UP000567179">
    <property type="component" value="Unassembled WGS sequence"/>
</dbReference>
<name>A0A8H5AWE2_9AGAR</name>
<proteinExistence type="predicted"/>
<evidence type="ECO:0000313" key="1">
    <source>
        <dbReference type="EMBL" id="KAF5312093.1"/>
    </source>
</evidence>
<dbReference type="EMBL" id="JAACJJ010000056">
    <property type="protein sequence ID" value="KAF5312093.1"/>
    <property type="molecule type" value="Genomic_DNA"/>
</dbReference>
<accession>A0A8H5AWE2</accession>
<dbReference type="AlphaFoldDB" id="A0A8H5AWE2"/>
<organism evidence="1 2">
    <name type="scientific">Psilocybe cf. subviscida</name>
    <dbReference type="NCBI Taxonomy" id="2480587"/>
    <lineage>
        <taxon>Eukaryota</taxon>
        <taxon>Fungi</taxon>
        <taxon>Dikarya</taxon>
        <taxon>Basidiomycota</taxon>
        <taxon>Agaricomycotina</taxon>
        <taxon>Agaricomycetes</taxon>
        <taxon>Agaricomycetidae</taxon>
        <taxon>Agaricales</taxon>
        <taxon>Agaricineae</taxon>
        <taxon>Strophariaceae</taxon>
        <taxon>Psilocybe</taxon>
    </lineage>
</organism>
<keyword evidence="2" id="KW-1185">Reference proteome</keyword>
<protein>
    <submittedName>
        <fullName evidence="1">Uncharacterized protein</fullName>
    </submittedName>
</protein>